<evidence type="ECO:0000313" key="2">
    <source>
        <dbReference type="Proteomes" id="UP001139031"/>
    </source>
</evidence>
<sequence>MILHNTTILCTSLALAVPALRDCDVDVDVDVVDIDKHDEHDKPDYKPPAFDLCVNPGGTKHCYPSVQEAVDDAEPGDVIFVFAGEYVEDVTIPIPLTLRGEGAGTCGPERDFASAYESLINGRVTITAPDVTLDGFSLTVEPSGSGFRVGVRVQIDGDNAAIVNNIIHGIVSDGSTTSDNAQGIYLENGPDDVAIVCNDISRIEGFGSTKGIFIGDSSSVDGSVGILIKRNEIHDIESRGRGGYAILANNGAGVVNGGGASIEILDNKIQDIIGGSDPLVTTGWAHAIGLECDTPASKVLHNQISDIRDLTAPLDEVAVFFEANPSFTQVPVNKNQFEMVALGIALHSNLNPVPGWVDGTCNWWGAANGPGFVGGGNGVGVGPKVDFDPWLISPNGPCSGT</sequence>
<evidence type="ECO:0000313" key="1">
    <source>
        <dbReference type="EMBL" id="MBZ5710043.1"/>
    </source>
</evidence>
<dbReference type="EMBL" id="JAIRAU010000011">
    <property type="protein sequence ID" value="MBZ5710043.1"/>
    <property type="molecule type" value="Genomic_DNA"/>
</dbReference>
<dbReference type="InterPro" id="IPR012334">
    <property type="entry name" value="Pectin_lyas_fold"/>
</dbReference>
<accession>A0ABS7TP78</accession>
<dbReference type="SUPFAM" id="SSF51126">
    <property type="entry name" value="Pectin lyase-like"/>
    <property type="match status" value="1"/>
</dbReference>
<dbReference type="Proteomes" id="UP001139031">
    <property type="component" value="Unassembled WGS sequence"/>
</dbReference>
<reference evidence="1" key="1">
    <citation type="submission" date="2021-08" db="EMBL/GenBank/DDBJ databases">
        <authorList>
            <person name="Stevens D.C."/>
        </authorList>
    </citation>
    <scope>NUCLEOTIDE SEQUENCE</scope>
    <source>
        <strain evidence="1">DSM 53165</strain>
    </source>
</reference>
<protein>
    <recommendedName>
        <fullName evidence="3">Right handed beta helix domain-containing protein</fullName>
    </recommendedName>
</protein>
<keyword evidence="2" id="KW-1185">Reference proteome</keyword>
<proteinExistence type="predicted"/>
<dbReference type="Gene3D" id="2.160.20.10">
    <property type="entry name" value="Single-stranded right-handed beta-helix, Pectin lyase-like"/>
    <property type="match status" value="1"/>
</dbReference>
<comment type="caution">
    <text evidence="1">The sequence shown here is derived from an EMBL/GenBank/DDBJ whole genome shotgun (WGS) entry which is preliminary data.</text>
</comment>
<evidence type="ECO:0008006" key="3">
    <source>
        <dbReference type="Google" id="ProtNLM"/>
    </source>
</evidence>
<organism evidence="1 2">
    <name type="scientific">Nannocystis pusilla</name>
    <dbReference type="NCBI Taxonomy" id="889268"/>
    <lineage>
        <taxon>Bacteria</taxon>
        <taxon>Pseudomonadati</taxon>
        <taxon>Myxococcota</taxon>
        <taxon>Polyangia</taxon>
        <taxon>Nannocystales</taxon>
        <taxon>Nannocystaceae</taxon>
        <taxon>Nannocystis</taxon>
    </lineage>
</organism>
<dbReference type="InterPro" id="IPR011050">
    <property type="entry name" value="Pectin_lyase_fold/virulence"/>
</dbReference>
<gene>
    <name evidence="1" type="ORF">K7C98_12335</name>
</gene>
<dbReference type="RefSeq" id="WP_224191814.1">
    <property type="nucleotide sequence ID" value="NZ_JAIRAU010000011.1"/>
</dbReference>
<name>A0ABS7TP78_9BACT</name>